<dbReference type="InterPro" id="IPR050626">
    <property type="entry name" value="Peptidase_M16"/>
</dbReference>
<reference key="1">
    <citation type="submission" date="2010-11" db="EMBL/GenBank/DDBJ databases">
        <title>The complete genome of Bacteroides helcogenes P 36-108.</title>
        <authorList>
            <consortium name="US DOE Joint Genome Institute (JGI-PGF)"/>
            <person name="Lucas S."/>
            <person name="Copeland A."/>
            <person name="Lapidus A."/>
            <person name="Bruce D."/>
            <person name="Goodwin L."/>
            <person name="Pitluck S."/>
            <person name="Kyrpides N."/>
            <person name="Mavromatis K."/>
            <person name="Ivanova N."/>
            <person name="Zeytun A."/>
            <person name="Brettin T."/>
            <person name="Detter J.C."/>
            <person name="Tapia R."/>
            <person name="Han C."/>
            <person name="Land M."/>
            <person name="Hauser L."/>
            <person name="Markowitz V."/>
            <person name="Cheng J.-F."/>
            <person name="Hugenholtz P."/>
            <person name="Woyke T."/>
            <person name="Wu D."/>
            <person name="Gronow S."/>
            <person name="Wellnitz S."/>
            <person name="Brambilla E."/>
            <person name="Klenk H.-P."/>
            <person name="Eisen J.A."/>
        </authorList>
    </citation>
    <scope>NUCLEOTIDE SEQUENCE</scope>
    <source>
        <strain>P 36-108</strain>
    </source>
</reference>
<sequence>MCLHAAYPQSSAIALPAGTVEGHLKNGFHYLILPNSTPASKVEFRLIMRVGSIQETEEEKGCAHFLEHIAFGGTTHFPKRSLVESLEKLGMKYGQDINALTGFDRTIYMFSVPIDKNREAVIANSLLIIRDWMDGLTIEAEKVENEKGIILEELRSFDSGDDFYPLKIGNGLLSRRMPLGNADDIKRITPEILTRYYRKWYVPSLATLVVVGDISPQEIEQKIKVMFASLKCGSSSILPHPCILEYDTGISLSEIRDSLRNQTRIECIIPHTCNVERTLDDVVQKQRRRLLIKAISSRLHALKLQCEVSDQWYLGNKNHFVLSLEGKNRKKLLTRMAKIVTELHCLARNGWEANEWQDLKNDFRSKYEIQTVPITRNSAEWCDDFIDYAISGDCYLTDKIQQRKVWNKISDTTCEDLQQLLNEWLTCKQNTMLVTCLSHPEFGTPLTKREVATAWEKGEKANCQPYNYVRSPQAETEVHSHIPACLAVRPTFDSAYIANTKLYPLTGIREVTLKNGIRLILKPTLQPERNFLLTSFAPFGLSSIPDKDYPLLEGTASYMDMGGIANVDGEKLSDYLYNQGMSLTTVIENHWHGFMGMSSSANALEFFNLIYEKIIDPKLNYKDFEESLNELLKTSGKETMLEKMLKRDSSRLLTARINELMGETLPASYRQPTTEQLQQLRLDSIATFYKALYSRQEGTTYIICGHFNADTLINQFVSVFGRMPISSKQEQWTYPKFRLPNMRITEGFPNTNKTQTLFDYIFFGHYQPGLKNTLTLKLMCNVIQNRLISILREQESLVYSPYVSLKYEGIPWSTFYFDINASTDNENMNKIEATLLKLLRHLQEKEVSEEELLNIKRSFLIAKRETLNAESASAWRTTLTSLLKNGETIADFEDYEQQLADITPDILHKAFNKYLDIEKYILLYISKNNLKK</sequence>
<dbReference type="GO" id="GO:0046872">
    <property type="term" value="F:metal ion binding"/>
    <property type="evidence" value="ECO:0007669"/>
    <property type="project" value="InterPro"/>
</dbReference>
<gene>
    <name evidence="8" type="ordered locus">Bache_1584</name>
</gene>
<dbReference type="EMBL" id="CP002352">
    <property type="protein sequence ID" value="ADV43589.1"/>
    <property type="molecule type" value="Genomic_DNA"/>
</dbReference>
<evidence type="ECO:0000256" key="3">
    <source>
        <dbReference type="ARBA" id="ARBA00022801"/>
    </source>
</evidence>
<dbReference type="GO" id="GO:0006508">
    <property type="term" value="P:proteolysis"/>
    <property type="evidence" value="ECO:0007669"/>
    <property type="project" value="UniProtKB-KW"/>
</dbReference>
<feature type="domain" description="Peptidase M16 N-terminal" evidence="6">
    <location>
        <begin position="32"/>
        <end position="159"/>
    </location>
</feature>
<dbReference type="Pfam" id="PF05193">
    <property type="entry name" value="Peptidase_M16_C"/>
    <property type="match status" value="2"/>
</dbReference>
<evidence type="ECO:0000259" key="7">
    <source>
        <dbReference type="Pfam" id="PF05193"/>
    </source>
</evidence>
<dbReference type="InterPro" id="IPR007863">
    <property type="entry name" value="Peptidase_M16_C"/>
</dbReference>
<dbReference type="Proteomes" id="UP000008630">
    <property type="component" value="Chromosome"/>
</dbReference>
<dbReference type="HOGENOM" id="CLU_008156_0_0_10"/>
<comment type="similarity">
    <text evidence="1">Belongs to the peptidase M16 family.</text>
</comment>
<name>E6SWB4_BACT6</name>
<proteinExistence type="inferred from homology"/>
<protein>
    <submittedName>
        <fullName evidence="8">Peptidase M16 domain protein</fullName>
    </submittedName>
</protein>
<keyword evidence="4" id="KW-0862">Zinc</keyword>
<dbReference type="Gene3D" id="3.30.830.10">
    <property type="entry name" value="Metalloenzyme, LuxS/M16 peptidase-like"/>
    <property type="match status" value="3"/>
</dbReference>
<keyword evidence="9" id="KW-1185">Reference proteome</keyword>
<evidence type="ECO:0000256" key="4">
    <source>
        <dbReference type="ARBA" id="ARBA00022833"/>
    </source>
</evidence>
<keyword evidence="5" id="KW-0482">Metalloprotease</keyword>
<dbReference type="InterPro" id="IPR011765">
    <property type="entry name" value="Pept_M16_N"/>
</dbReference>
<evidence type="ECO:0000256" key="2">
    <source>
        <dbReference type="ARBA" id="ARBA00022670"/>
    </source>
</evidence>
<evidence type="ECO:0000256" key="1">
    <source>
        <dbReference type="ARBA" id="ARBA00007261"/>
    </source>
</evidence>
<dbReference type="GO" id="GO:0008237">
    <property type="term" value="F:metallopeptidase activity"/>
    <property type="evidence" value="ECO:0007669"/>
    <property type="project" value="UniProtKB-KW"/>
</dbReference>
<dbReference type="Pfam" id="PF00675">
    <property type="entry name" value="Peptidase_M16"/>
    <property type="match status" value="1"/>
</dbReference>
<dbReference type="PANTHER" id="PTHR43690">
    <property type="entry name" value="NARDILYSIN"/>
    <property type="match status" value="1"/>
</dbReference>
<feature type="domain" description="Peptidase M16 C-terminal" evidence="7">
    <location>
        <begin position="188"/>
        <end position="268"/>
    </location>
</feature>
<dbReference type="STRING" id="693979.Bache_1584"/>
<dbReference type="SUPFAM" id="SSF63411">
    <property type="entry name" value="LuxS/MPP-like metallohydrolase"/>
    <property type="match status" value="3"/>
</dbReference>
<dbReference type="AlphaFoldDB" id="E6SWB4"/>
<evidence type="ECO:0000256" key="5">
    <source>
        <dbReference type="ARBA" id="ARBA00023049"/>
    </source>
</evidence>
<feature type="domain" description="Peptidase M16 C-terminal" evidence="7">
    <location>
        <begin position="681"/>
        <end position="858"/>
    </location>
</feature>
<reference evidence="8 9" key="2">
    <citation type="journal article" date="2011" name="Stand. Genomic Sci.">
        <title>Complete genome sequence of Bacteroides helcogenes type strain (P 36-108).</title>
        <authorList>
            <person name="Pati A."/>
            <person name="Gronow S."/>
            <person name="Zeytun A."/>
            <person name="Lapidus A."/>
            <person name="Nolan M."/>
            <person name="Hammon N."/>
            <person name="Deshpande S."/>
            <person name="Cheng J.F."/>
            <person name="Tapia R."/>
            <person name="Han C."/>
            <person name="Goodwin L."/>
            <person name="Pitluck S."/>
            <person name="Liolios K."/>
            <person name="Pagani I."/>
            <person name="Ivanova N."/>
            <person name="Mavromatis K."/>
            <person name="Chen A."/>
            <person name="Palaniappan K."/>
            <person name="Land M."/>
            <person name="Hauser L."/>
            <person name="Chang Y.J."/>
            <person name="Jeffries C.D."/>
            <person name="Detter J.C."/>
            <person name="Brambilla E."/>
            <person name="Rohde M."/>
            <person name="Goker M."/>
            <person name="Woyke T."/>
            <person name="Bristow J."/>
            <person name="Eisen J.A."/>
            <person name="Markowitz V."/>
            <person name="Hugenholtz P."/>
            <person name="Kyrpides N.C."/>
            <person name="Klenk H.P."/>
            <person name="Lucas S."/>
        </authorList>
    </citation>
    <scope>NUCLEOTIDE SEQUENCE [LARGE SCALE GENOMIC DNA]</scope>
    <source>
        <strain evidence="9">ATCC 35417 / DSM 20613 / JCM 6297 / CCUG 15421 / P 36-108</strain>
    </source>
</reference>
<keyword evidence="2" id="KW-0645">Protease</keyword>
<organism evidence="8 9">
    <name type="scientific">Bacteroides helcogenes (strain ATCC 35417 / DSM 20613 / JCM 6297 / CCUG 15421 / P 36-108)</name>
    <dbReference type="NCBI Taxonomy" id="693979"/>
    <lineage>
        <taxon>Bacteria</taxon>
        <taxon>Pseudomonadati</taxon>
        <taxon>Bacteroidota</taxon>
        <taxon>Bacteroidia</taxon>
        <taxon>Bacteroidales</taxon>
        <taxon>Bacteroidaceae</taxon>
        <taxon>Bacteroides</taxon>
    </lineage>
</organism>
<evidence type="ECO:0000259" key="6">
    <source>
        <dbReference type="Pfam" id="PF00675"/>
    </source>
</evidence>
<dbReference type="InterPro" id="IPR011249">
    <property type="entry name" value="Metalloenz_LuxS/M16"/>
</dbReference>
<accession>E6SWB4</accession>
<evidence type="ECO:0000313" key="8">
    <source>
        <dbReference type="EMBL" id="ADV43589.1"/>
    </source>
</evidence>
<keyword evidence="3" id="KW-0378">Hydrolase</keyword>
<evidence type="ECO:0000313" key="9">
    <source>
        <dbReference type="Proteomes" id="UP000008630"/>
    </source>
</evidence>
<dbReference type="eggNOG" id="COG0612">
    <property type="taxonomic scope" value="Bacteria"/>
</dbReference>
<dbReference type="KEGG" id="bhl:Bache_1584"/>
<dbReference type="PANTHER" id="PTHR43690:SF17">
    <property type="entry name" value="PROTEIN YHJJ"/>
    <property type="match status" value="1"/>
</dbReference>